<protein>
    <submittedName>
        <fullName evidence="3">Uncharacterized protein</fullName>
    </submittedName>
</protein>
<evidence type="ECO:0000313" key="4">
    <source>
        <dbReference type="Proteomes" id="UP000030764"/>
    </source>
</evidence>
<reference evidence="3 4" key="1">
    <citation type="journal article" date="2014" name="Nat. Genet.">
        <title>Genome and transcriptome of the porcine whipworm Trichuris suis.</title>
        <authorList>
            <person name="Jex A.R."/>
            <person name="Nejsum P."/>
            <person name="Schwarz E.M."/>
            <person name="Hu L."/>
            <person name="Young N.D."/>
            <person name="Hall R.S."/>
            <person name="Korhonen P.K."/>
            <person name="Liao S."/>
            <person name="Thamsborg S."/>
            <person name="Xia J."/>
            <person name="Xu P."/>
            <person name="Wang S."/>
            <person name="Scheerlinck J.P."/>
            <person name="Hofmann A."/>
            <person name="Sternberg P.W."/>
            <person name="Wang J."/>
            <person name="Gasser R.B."/>
        </authorList>
    </citation>
    <scope>NUCLEOTIDE SEQUENCE [LARGE SCALE GENOMIC DNA]</scope>
    <source>
        <strain evidence="3">DCEP-RM93F</strain>
        <strain evidence="2">DCEP-RM93M</strain>
    </source>
</reference>
<evidence type="ECO:0000313" key="3">
    <source>
        <dbReference type="EMBL" id="KFD61365.1"/>
    </source>
</evidence>
<feature type="region of interest" description="Disordered" evidence="1">
    <location>
        <begin position="58"/>
        <end position="104"/>
    </location>
</feature>
<dbReference type="Proteomes" id="UP000030764">
    <property type="component" value="Unassembled WGS sequence"/>
</dbReference>
<dbReference type="Proteomes" id="UP000030758">
    <property type="component" value="Unassembled WGS sequence"/>
</dbReference>
<dbReference type="EMBL" id="KL367625">
    <property type="protein sequence ID" value="KFD61365.1"/>
    <property type="molecule type" value="Genomic_DNA"/>
</dbReference>
<dbReference type="EMBL" id="KL363329">
    <property type="protein sequence ID" value="KFD47394.1"/>
    <property type="molecule type" value="Genomic_DNA"/>
</dbReference>
<evidence type="ECO:0000313" key="2">
    <source>
        <dbReference type="EMBL" id="KFD47394.1"/>
    </source>
</evidence>
<gene>
    <name evidence="2" type="ORF">M513_11757</name>
    <name evidence="3" type="ORF">M514_11757</name>
</gene>
<proteinExistence type="predicted"/>
<sequence>MERLGALAPPNSDWPISSTLIGWKGGPGRSRLGGENVSAGHAIWETLSPDNFVQHLHSDVRPDCSPGPPFQPINALEIDQSELGGASAPKRSQGNADDPDLEKH</sequence>
<evidence type="ECO:0000256" key="1">
    <source>
        <dbReference type="SAM" id="MobiDB-lite"/>
    </source>
</evidence>
<organism evidence="3">
    <name type="scientific">Trichuris suis</name>
    <name type="common">pig whipworm</name>
    <dbReference type="NCBI Taxonomy" id="68888"/>
    <lineage>
        <taxon>Eukaryota</taxon>
        <taxon>Metazoa</taxon>
        <taxon>Ecdysozoa</taxon>
        <taxon>Nematoda</taxon>
        <taxon>Enoplea</taxon>
        <taxon>Dorylaimia</taxon>
        <taxon>Trichinellida</taxon>
        <taxon>Trichuridae</taxon>
        <taxon>Trichuris</taxon>
    </lineage>
</organism>
<keyword evidence="4" id="KW-1185">Reference proteome</keyword>
<name>A0A085MVW9_9BILA</name>
<accession>A0A085MVW9</accession>
<dbReference type="AlphaFoldDB" id="A0A085MVW9"/>